<proteinExistence type="predicted"/>
<organism evidence="1 2">
    <name type="scientific">Eumeta variegata</name>
    <name type="common">Bagworm moth</name>
    <name type="synonym">Eumeta japonica</name>
    <dbReference type="NCBI Taxonomy" id="151549"/>
    <lineage>
        <taxon>Eukaryota</taxon>
        <taxon>Metazoa</taxon>
        <taxon>Ecdysozoa</taxon>
        <taxon>Arthropoda</taxon>
        <taxon>Hexapoda</taxon>
        <taxon>Insecta</taxon>
        <taxon>Pterygota</taxon>
        <taxon>Neoptera</taxon>
        <taxon>Endopterygota</taxon>
        <taxon>Lepidoptera</taxon>
        <taxon>Glossata</taxon>
        <taxon>Ditrysia</taxon>
        <taxon>Tineoidea</taxon>
        <taxon>Psychidae</taxon>
        <taxon>Oiketicinae</taxon>
        <taxon>Eumeta</taxon>
    </lineage>
</organism>
<sequence length="111" mass="12031">MRTHNGMLSYVCAVCRLVCYRPSKRGTEDGVRDDGGWAGDTWYRRGAPSKAGGPRSVRVCRSLKGKGQRPGLAANHLVDTVSCGVWRPAAPRTLDRQGREGRGAAICTKSE</sequence>
<evidence type="ECO:0000313" key="2">
    <source>
        <dbReference type="Proteomes" id="UP000299102"/>
    </source>
</evidence>
<accession>A0A4C1X336</accession>
<keyword evidence="2" id="KW-1185">Reference proteome</keyword>
<evidence type="ECO:0000313" key="1">
    <source>
        <dbReference type="EMBL" id="GBP58146.1"/>
    </source>
</evidence>
<name>A0A4C1X336_EUMVA</name>
<dbReference type="AlphaFoldDB" id="A0A4C1X336"/>
<dbReference type="EMBL" id="BGZK01000728">
    <property type="protein sequence ID" value="GBP58146.1"/>
    <property type="molecule type" value="Genomic_DNA"/>
</dbReference>
<comment type="caution">
    <text evidence="1">The sequence shown here is derived from an EMBL/GenBank/DDBJ whole genome shotgun (WGS) entry which is preliminary data.</text>
</comment>
<dbReference type="Proteomes" id="UP000299102">
    <property type="component" value="Unassembled WGS sequence"/>
</dbReference>
<reference evidence="1 2" key="1">
    <citation type="journal article" date="2019" name="Commun. Biol.">
        <title>The bagworm genome reveals a unique fibroin gene that provides high tensile strength.</title>
        <authorList>
            <person name="Kono N."/>
            <person name="Nakamura H."/>
            <person name="Ohtoshi R."/>
            <person name="Tomita M."/>
            <person name="Numata K."/>
            <person name="Arakawa K."/>
        </authorList>
    </citation>
    <scope>NUCLEOTIDE SEQUENCE [LARGE SCALE GENOMIC DNA]</scope>
</reference>
<protein>
    <submittedName>
        <fullName evidence="1">Uncharacterized protein</fullName>
    </submittedName>
</protein>
<gene>
    <name evidence="1" type="ORF">EVAR_86308_1</name>
</gene>